<comment type="caution">
    <text evidence="5">The sequence shown here is derived from an EMBL/GenBank/DDBJ whole genome shotgun (WGS) entry which is preliminary data.</text>
</comment>
<dbReference type="Pfam" id="PF17111">
    <property type="entry name" value="PigL_N"/>
    <property type="match status" value="1"/>
</dbReference>
<organism evidence="5 6">
    <name type="scientific">Diplodia seriata</name>
    <dbReference type="NCBI Taxonomy" id="420778"/>
    <lineage>
        <taxon>Eukaryota</taxon>
        <taxon>Fungi</taxon>
        <taxon>Dikarya</taxon>
        <taxon>Ascomycota</taxon>
        <taxon>Pezizomycotina</taxon>
        <taxon>Dothideomycetes</taxon>
        <taxon>Dothideomycetes incertae sedis</taxon>
        <taxon>Botryosphaeriales</taxon>
        <taxon>Botryosphaeriaceae</taxon>
        <taxon>Diplodia</taxon>
    </lineage>
</organism>
<gene>
    <name evidence="5" type="ORF">BK809_0000253</name>
</gene>
<evidence type="ECO:0000313" key="5">
    <source>
        <dbReference type="EMBL" id="OMP85154.1"/>
    </source>
</evidence>
<evidence type="ECO:0000256" key="3">
    <source>
        <dbReference type="SAM" id="MobiDB-lite"/>
    </source>
</evidence>
<dbReference type="STRING" id="420778.A0A1S8BCD0"/>
<feature type="domain" description="Response regulatory" evidence="4">
    <location>
        <begin position="501"/>
        <end position="639"/>
    </location>
</feature>
<dbReference type="SMART" id="SM00448">
    <property type="entry name" value="REC"/>
    <property type="match status" value="1"/>
</dbReference>
<name>A0A1S8BCD0_9PEZI</name>
<dbReference type="OrthoDB" id="3944243at2759"/>
<keyword evidence="2" id="KW-0597">Phosphoprotein</keyword>
<dbReference type="PANTHER" id="PTHR10039:SF15">
    <property type="entry name" value="NACHT DOMAIN-CONTAINING PROTEIN"/>
    <property type="match status" value="1"/>
</dbReference>
<dbReference type="Gene3D" id="3.40.50.2300">
    <property type="match status" value="1"/>
</dbReference>
<dbReference type="Proteomes" id="UP000190776">
    <property type="component" value="Unassembled WGS sequence"/>
</dbReference>
<dbReference type="EMBL" id="MSZU01000085">
    <property type="protein sequence ID" value="OMP85154.1"/>
    <property type="molecule type" value="Genomic_DNA"/>
</dbReference>
<dbReference type="SUPFAM" id="SSF52172">
    <property type="entry name" value="CheY-like"/>
    <property type="match status" value="1"/>
</dbReference>
<dbReference type="Pfam" id="PF00072">
    <property type="entry name" value="Response_reg"/>
    <property type="match status" value="1"/>
</dbReference>
<evidence type="ECO:0000313" key="6">
    <source>
        <dbReference type="Proteomes" id="UP000190776"/>
    </source>
</evidence>
<evidence type="ECO:0000259" key="4">
    <source>
        <dbReference type="PROSITE" id="PS50110"/>
    </source>
</evidence>
<dbReference type="CDD" id="cd17546">
    <property type="entry name" value="REC_hyHK_CKI1_RcsC-like"/>
    <property type="match status" value="1"/>
</dbReference>
<proteinExistence type="predicted"/>
<dbReference type="InterPro" id="IPR001789">
    <property type="entry name" value="Sig_transdc_resp-reg_receiver"/>
</dbReference>
<dbReference type="SUPFAM" id="SSF52540">
    <property type="entry name" value="P-loop containing nucleoside triphosphate hydrolases"/>
    <property type="match status" value="1"/>
</dbReference>
<sequence>MGDPLSVAASIAGLVALADIVFVRAFKYAKEAKGANKEISALANELQSLSGVLHSLHLRISGLGNDEQAHTATYRSDLVDSCIRLLVTVRDKLQEHKPGEQEQGPSRSLRKLKWPFSAKETKSLITDIERHKSTLTMALSADSMVAAQRILSSQEKLLSDVDEIKTDLKRRRTFESNLNDFVMSATLGEKQKEVLQFFGTVDPTERHQTSVSLRHPNTGLWLLESDEVQEWLNDSSARLWLSGIPGAGKTVLASAVIEAAVEQCCLDPDKGLAYFYCDYKDEQSQELTKILGSLAAQLARQNTQSFQVLEKYYDALNLPGKPSVSSAKPSLIQVLQSMSTHFSEVFIVIDALDECGQNVTAVAESLACLNAKDGCNIKTLLLSRDEYAIRCCLQDEFTHVSIAARNHDLKLYVASQIETRMSSGRLRIRNPALKDEIMEELVNGSKGIKSSAADAEPPPLPVRRRSPPPPPPAPPETTSPANPPLSSSPAKQTQEEEQQPRLLLVEDNMVNLKLLQTFLKKQNYTNLTAAENGQIAVDAVINLGESNRCFDVIFMDISMPVMDGFAATVAIRRFERERRDDSGAARPPLVSTRPPAYIVALTGLAGTKDEERAYAAGMDLVLTKPVKFKELKEVLEKWGKGERVFGRVGEGNDGMGS</sequence>
<dbReference type="Gene3D" id="3.40.50.300">
    <property type="entry name" value="P-loop containing nucleotide triphosphate hydrolases"/>
    <property type="match status" value="1"/>
</dbReference>
<dbReference type="Pfam" id="PF24883">
    <property type="entry name" value="NPHP3_N"/>
    <property type="match status" value="1"/>
</dbReference>
<protein>
    <submittedName>
        <fullName evidence="5">Sensor protein gacS</fullName>
    </submittedName>
</protein>
<dbReference type="InterPro" id="IPR056884">
    <property type="entry name" value="NPHP3-like_N"/>
</dbReference>
<dbReference type="AlphaFoldDB" id="A0A1S8BCD0"/>
<dbReference type="InterPro" id="IPR031348">
    <property type="entry name" value="PigL_N"/>
</dbReference>
<dbReference type="GO" id="GO:0000160">
    <property type="term" value="P:phosphorelay signal transduction system"/>
    <property type="evidence" value="ECO:0007669"/>
    <property type="project" value="InterPro"/>
</dbReference>
<dbReference type="InterPro" id="IPR011006">
    <property type="entry name" value="CheY-like_superfamily"/>
</dbReference>
<feature type="modified residue" description="4-aspartylphosphate" evidence="2">
    <location>
        <position position="556"/>
    </location>
</feature>
<keyword evidence="1" id="KW-0677">Repeat</keyword>
<evidence type="ECO:0000256" key="1">
    <source>
        <dbReference type="ARBA" id="ARBA00022737"/>
    </source>
</evidence>
<dbReference type="InterPro" id="IPR027417">
    <property type="entry name" value="P-loop_NTPase"/>
</dbReference>
<reference evidence="5 6" key="1">
    <citation type="submission" date="2017-01" db="EMBL/GenBank/DDBJ databases">
        <title>Draft genome sequence of Diplodia seriata F98.1, a fungal species involved in grapevine trunk diseases.</title>
        <authorList>
            <person name="Robert-Siegwald G."/>
            <person name="Vallet J."/>
            <person name="Abou-Mansour E."/>
            <person name="Xu J."/>
            <person name="Rey P."/>
            <person name="Bertsch C."/>
            <person name="Rego C."/>
            <person name="Larignon P."/>
            <person name="Fontaine F."/>
            <person name="Lebrun M.-H."/>
        </authorList>
    </citation>
    <scope>NUCLEOTIDE SEQUENCE [LARGE SCALE GENOMIC DNA]</scope>
    <source>
        <strain evidence="5 6">F98.1</strain>
    </source>
</reference>
<evidence type="ECO:0000256" key="2">
    <source>
        <dbReference type="PROSITE-ProRule" id="PRU00169"/>
    </source>
</evidence>
<feature type="region of interest" description="Disordered" evidence="3">
    <location>
        <begin position="444"/>
        <end position="498"/>
    </location>
</feature>
<feature type="compositionally biased region" description="Pro residues" evidence="3">
    <location>
        <begin position="456"/>
        <end position="483"/>
    </location>
</feature>
<dbReference type="PANTHER" id="PTHR10039">
    <property type="entry name" value="AMELOGENIN"/>
    <property type="match status" value="1"/>
</dbReference>
<accession>A0A1S8BCD0</accession>
<dbReference type="PROSITE" id="PS50110">
    <property type="entry name" value="RESPONSE_REGULATORY"/>
    <property type="match status" value="1"/>
</dbReference>